<keyword evidence="4" id="KW-1185">Reference proteome</keyword>
<dbReference type="Pfam" id="PF02129">
    <property type="entry name" value="Peptidase_S15"/>
    <property type="match status" value="1"/>
</dbReference>
<feature type="domain" description="Xaa-Pro dipeptidyl-peptidase-like" evidence="2">
    <location>
        <begin position="153"/>
        <end position="401"/>
    </location>
</feature>
<organism evidence="3 4">
    <name type="scientific">Chitinophaga agri</name>
    <dbReference type="NCBI Taxonomy" id="2703787"/>
    <lineage>
        <taxon>Bacteria</taxon>
        <taxon>Pseudomonadati</taxon>
        <taxon>Bacteroidota</taxon>
        <taxon>Chitinophagia</taxon>
        <taxon>Chitinophagales</taxon>
        <taxon>Chitinophagaceae</taxon>
        <taxon>Chitinophaga</taxon>
    </lineage>
</organism>
<feature type="signal peptide" evidence="1">
    <location>
        <begin position="1"/>
        <end position="18"/>
    </location>
</feature>
<sequence>MLKYLIIICLSITGTVTAQDIGGNWYGVFTTPQGQKQRLQLQVQQHRTSGRFMGVMISPDVAYDSIALDTIYLSKGYLNFSIKSISLKYTGNWNGIRSRFEGYFEQVGNKTAINFSREPVKDLSVVRFQDPSPNPVYDVEEVKMVNPVDRVLLTGTFSKPAVKGPFPVIVLISGAGPQNRDNEMLDHRPFAVLTDYFVKHGIATLRLDDRGTAESTGKYDSANIYNFAEDAKAAVSWLRKNKFADTDAIGLLGYAEGGVVAQIVAAADSNIAFIINMATPGLEGREAYNRRLVQTALAYGEKEAYVKGYVSSYQRYLNVLALTTNPAERQQKAYTELGMIYDHFGDATNTAGKQHFIETTYAVDTKPEALSLLQYDPATYLAKIKCPVLAINGEEDVVNDATSNLKGIENGLVKGGNELVTVRAFPNLNHLFQRCNTCTPEEYGTLDETINPAVLEFMTRWVQLLY</sequence>
<dbReference type="Proteomes" id="UP000476411">
    <property type="component" value="Chromosome"/>
</dbReference>
<dbReference type="PANTHER" id="PTHR43265:SF1">
    <property type="entry name" value="ESTERASE ESTD"/>
    <property type="match status" value="1"/>
</dbReference>
<keyword evidence="1" id="KW-0732">Signal</keyword>
<dbReference type="RefSeq" id="WP_162331812.1">
    <property type="nucleotide sequence ID" value="NZ_CP048113.1"/>
</dbReference>
<name>A0A6B9ZEF9_9BACT</name>
<dbReference type="GO" id="GO:0052689">
    <property type="term" value="F:carboxylic ester hydrolase activity"/>
    <property type="evidence" value="ECO:0007669"/>
    <property type="project" value="TreeGrafter"/>
</dbReference>
<reference evidence="3 4" key="1">
    <citation type="submission" date="2020-01" db="EMBL/GenBank/DDBJ databases">
        <title>Complete genome sequence of Chitinophaga sp. H33E-04 isolated from quinoa roots.</title>
        <authorList>
            <person name="Weon H.-Y."/>
            <person name="Lee S.A."/>
        </authorList>
    </citation>
    <scope>NUCLEOTIDE SEQUENCE [LARGE SCALE GENOMIC DNA]</scope>
    <source>
        <strain evidence="3 4">H33E-04</strain>
    </source>
</reference>
<feature type="chain" id="PRO_5025668751" description="Xaa-Pro dipeptidyl-peptidase-like domain-containing protein" evidence="1">
    <location>
        <begin position="19"/>
        <end position="466"/>
    </location>
</feature>
<dbReference type="InterPro" id="IPR053145">
    <property type="entry name" value="AB_hydrolase_Est10"/>
</dbReference>
<proteinExistence type="predicted"/>
<evidence type="ECO:0000313" key="4">
    <source>
        <dbReference type="Proteomes" id="UP000476411"/>
    </source>
</evidence>
<evidence type="ECO:0000313" key="3">
    <source>
        <dbReference type="EMBL" id="QHS60119.1"/>
    </source>
</evidence>
<dbReference type="PANTHER" id="PTHR43265">
    <property type="entry name" value="ESTERASE ESTD"/>
    <property type="match status" value="1"/>
</dbReference>
<dbReference type="Gene3D" id="3.40.50.1820">
    <property type="entry name" value="alpha/beta hydrolase"/>
    <property type="match status" value="1"/>
</dbReference>
<gene>
    <name evidence="3" type="ORF">GWR21_11070</name>
</gene>
<dbReference type="InterPro" id="IPR029058">
    <property type="entry name" value="AB_hydrolase_fold"/>
</dbReference>
<accession>A0A6B9ZEF9</accession>
<evidence type="ECO:0000256" key="1">
    <source>
        <dbReference type="SAM" id="SignalP"/>
    </source>
</evidence>
<dbReference type="InterPro" id="IPR000383">
    <property type="entry name" value="Xaa-Pro-like_dom"/>
</dbReference>
<dbReference type="KEGG" id="chih:GWR21_11070"/>
<dbReference type="EMBL" id="CP048113">
    <property type="protein sequence ID" value="QHS60119.1"/>
    <property type="molecule type" value="Genomic_DNA"/>
</dbReference>
<evidence type="ECO:0000259" key="2">
    <source>
        <dbReference type="Pfam" id="PF02129"/>
    </source>
</evidence>
<protein>
    <recommendedName>
        <fullName evidence="2">Xaa-Pro dipeptidyl-peptidase-like domain-containing protein</fullName>
    </recommendedName>
</protein>
<dbReference type="AlphaFoldDB" id="A0A6B9ZEF9"/>
<dbReference type="SUPFAM" id="SSF53474">
    <property type="entry name" value="alpha/beta-Hydrolases"/>
    <property type="match status" value="1"/>
</dbReference>